<dbReference type="PANTHER" id="PTHR21064">
    <property type="entry name" value="AMINOGLYCOSIDE PHOSPHOTRANSFERASE DOMAIN-CONTAINING PROTEIN-RELATED"/>
    <property type="match status" value="1"/>
</dbReference>
<dbReference type="Pfam" id="PF01636">
    <property type="entry name" value="APH"/>
    <property type="match status" value="1"/>
</dbReference>
<gene>
    <name evidence="3" type="ORF">ACFQGU_07990</name>
</gene>
<dbReference type="RefSeq" id="WP_386765459.1">
    <property type="nucleotide sequence ID" value="NZ_JBHSTI010000008.1"/>
</dbReference>
<evidence type="ECO:0000259" key="2">
    <source>
        <dbReference type="Pfam" id="PF01636"/>
    </source>
</evidence>
<dbReference type="Gene3D" id="1.20.1270.170">
    <property type="match status" value="1"/>
</dbReference>
<dbReference type="EMBL" id="JBHSTI010000008">
    <property type="protein sequence ID" value="MFC6237814.1"/>
    <property type="molecule type" value="Genomic_DNA"/>
</dbReference>
<evidence type="ECO:0000313" key="3">
    <source>
        <dbReference type="EMBL" id="MFC6237814.1"/>
    </source>
</evidence>
<dbReference type="Proteomes" id="UP001596138">
    <property type="component" value="Unassembled WGS sequence"/>
</dbReference>
<comment type="similarity">
    <text evidence="1">Belongs to the pseudomonas-type ThrB family.</text>
</comment>
<evidence type="ECO:0000313" key="4">
    <source>
        <dbReference type="Proteomes" id="UP001596138"/>
    </source>
</evidence>
<dbReference type="InterPro" id="IPR050249">
    <property type="entry name" value="Pseudomonas-type_ThrB"/>
</dbReference>
<dbReference type="Gene3D" id="1.10.510.10">
    <property type="entry name" value="Transferase(Phosphotransferase) domain 1"/>
    <property type="match status" value="1"/>
</dbReference>
<protein>
    <submittedName>
        <fullName evidence="3">Phosphotransferase enzyme family protein</fullName>
    </submittedName>
</protein>
<dbReference type="InterPro" id="IPR011009">
    <property type="entry name" value="Kinase-like_dom_sf"/>
</dbReference>
<dbReference type="PANTHER" id="PTHR21064:SF6">
    <property type="entry name" value="AMINOGLYCOSIDE PHOSPHOTRANSFERASE DOMAIN-CONTAINING PROTEIN"/>
    <property type="match status" value="1"/>
</dbReference>
<reference evidence="4" key="1">
    <citation type="journal article" date="2019" name="Int. J. Syst. Evol. Microbiol.">
        <title>The Global Catalogue of Microorganisms (GCM) 10K type strain sequencing project: providing services to taxonomists for standard genome sequencing and annotation.</title>
        <authorList>
            <consortium name="The Broad Institute Genomics Platform"/>
            <consortium name="The Broad Institute Genome Sequencing Center for Infectious Disease"/>
            <person name="Wu L."/>
            <person name="Ma J."/>
        </authorList>
    </citation>
    <scope>NUCLEOTIDE SEQUENCE [LARGE SCALE GENOMIC DNA]</scope>
    <source>
        <strain evidence="4">CGMCC 4.7317</strain>
    </source>
</reference>
<keyword evidence="4" id="KW-1185">Reference proteome</keyword>
<feature type="domain" description="Aminoglycoside phosphotransferase" evidence="2">
    <location>
        <begin position="34"/>
        <end position="266"/>
    </location>
</feature>
<evidence type="ECO:0000256" key="1">
    <source>
        <dbReference type="ARBA" id="ARBA00038240"/>
    </source>
</evidence>
<name>A0ABW1T0N4_9ACTN</name>
<dbReference type="Gene3D" id="3.30.200.70">
    <property type="match status" value="1"/>
</dbReference>
<dbReference type="InterPro" id="IPR002575">
    <property type="entry name" value="Aminoglycoside_PTrfase"/>
</dbReference>
<comment type="caution">
    <text evidence="3">The sequence shown here is derived from an EMBL/GenBank/DDBJ whole genome shotgun (WGS) entry which is preliminary data.</text>
</comment>
<sequence length="326" mass="36377">MSTELDTEHLEVFARGAAAEHGMPDAEITLLNVSENATYRVDSADGRRLVLRVHRTGYHTREAIESELAWIRALRADGVVHTAPVIATPDGRDIVVVRHPGGEERNVVAFEWMNGTEPPEDRLVDDFRELGAIAARLHRHARQWVRPPGFTRFRWDFDTSLGANGHWGRWQDGMGMGPAELDVLGRAADLVQRRLAAFGTGPDRFGLVHADMRLANLLVDGSSVCVIDFDDCGLSWYLYDLGSSLSFIEHLPVVPELVDSWITGYRTEGTLSQEEVDELPTFIMLRRLLLVAWIGSHSAVPEAQRMGPEFTTVSCDLAEKYLVQHG</sequence>
<proteinExistence type="inferred from homology"/>
<accession>A0ABW1T0N4</accession>
<dbReference type="SUPFAM" id="SSF56112">
    <property type="entry name" value="Protein kinase-like (PK-like)"/>
    <property type="match status" value="1"/>
</dbReference>
<organism evidence="3 4">
    <name type="scientific">Longivirga aurantiaca</name>
    <dbReference type="NCBI Taxonomy" id="1837743"/>
    <lineage>
        <taxon>Bacteria</taxon>
        <taxon>Bacillati</taxon>
        <taxon>Actinomycetota</taxon>
        <taxon>Actinomycetes</taxon>
        <taxon>Sporichthyales</taxon>
        <taxon>Sporichthyaceae</taxon>
        <taxon>Longivirga</taxon>
    </lineage>
</organism>